<dbReference type="InterPro" id="IPR013320">
    <property type="entry name" value="ConA-like_dom_sf"/>
</dbReference>
<dbReference type="RefSeq" id="XP_012206387.1">
    <property type="nucleotide sequence ID" value="XM_012350997.1"/>
</dbReference>
<protein>
    <recommendedName>
        <fullName evidence="4">B30.2/SPRY domain-containing protein</fullName>
    </recommendedName>
</protein>
<dbReference type="KEGG" id="spar:SPRG_11797"/>
<proteinExistence type="predicted"/>
<dbReference type="OrthoDB" id="25503at2759"/>
<name>A0A067C8S0_SAPPC</name>
<dbReference type="AlphaFoldDB" id="A0A067C8S0"/>
<reference evidence="2 3" key="1">
    <citation type="journal article" date="2013" name="PLoS Genet.">
        <title>Distinctive expansion of potential virulence genes in the genome of the oomycete fish pathogen Saprolegnia parasitica.</title>
        <authorList>
            <person name="Jiang R.H."/>
            <person name="de Bruijn I."/>
            <person name="Haas B.J."/>
            <person name="Belmonte R."/>
            <person name="Lobach L."/>
            <person name="Christie J."/>
            <person name="van den Ackerveken G."/>
            <person name="Bottin A."/>
            <person name="Bulone V."/>
            <person name="Diaz-Moreno S.M."/>
            <person name="Dumas B."/>
            <person name="Fan L."/>
            <person name="Gaulin E."/>
            <person name="Govers F."/>
            <person name="Grenville-Briggs L.J."/>
            <person name="Horner N.R."/>
            <person name="Levin J.Z."/>
            <person name="Mammella M."/>
            <person name="Meijer H.J."/>
            <person name="Morris P."/>
            <person name="Nusbaum C."/>
            <person name="Oome S."/>
            <person name="Phillips A.J."/>
            <person name="van Rooyen D."/>
            <person name="Rzeszutek E."/>
            <person name="Saraiva M."/>
            <person name="Secombes C.J."/>
            <person name="Seidl M.F."/>
            <person name="Snel B."/>
            <person name="Stassen J.H."/>
            <person name="Sykes S."/>
            <person name="Tripathy S."/>
            <person name="van den Berg H."/>
            <person name="Vega-Arreguin J.C."/>
            <person name="Wawra S."/>
            <person name="Young S.K."/>
            <person name="Zeng Q."/>
            <person name="Dieguez-Uribeondo J."/>
            <person name="Russ C."/>
            <person name="Tyler B.M."/>
            <person name="van West P."/>
        </authorList>
    </citation>
    <scope>NUCLEOTIDE SEQUENCE [LARGE SCALE GENOMIC DNA]</scope>
    <source>
        <strain evidence="2 3">CBS 223.65</strain>
    </source>
</reference>
<dbReference type="GeneID" id="24133812"/>
<accession>A0A067C8S0</accession>
<dbReference type="Proteomes" id="UP000030745">
    <property type="component" value="Unassembled WGS sequence"/>
</dbReference>
<evidence type="ECO:0000313" key="3">
    <source>
        <dbReference type="Proteomes" id="UP000030745"/>
    </source>
</evidence>
<dbReference type="VEuPathDB" id="FungiDB:SPRG_11797"/>
<feature type="region of interest" description="Disordered" evidence="1">
    <location>
        <begin position="1"/>
        <end position="76"/>
    </location>
</feature>
<sequence length="244" mass="25701">MTGDKGDDCSSAAAAKPSLSDDAPPVALYTEPTTTARSATSSPDVAATQRTTTATSSGKRAHSSMATASPTTKKPRVDGLRWSVLKCSMTTSVSNDKQTMTTKKIMSDSWNCVMAGTPADVFSIRIDAQGPDSDENTDLWVGFCKAGAFNANGDTTGRFCKLLRPSQTCGIDEMAACFADGDVLTCHYDRDASRIWFEKNGVDVGLSYDEVAPAVRYPVVVTNCDAVALTLVPSTAPAPSECTP</sequence>
<feature type="compositionally biased region" description="Low complexity" evidence="1">
    <location>
        <begin position="30"/>
        <end position="55"/>
    </location>
</feature>
<evidence type="ECO:0000256" key="1">
    <source>
        <dbReference type="SAM" id="MobiDB-lite"/>
    </source>
</evidence>
<keyword evidence="3" id="KW-1185">Reference proteome</keyword>
<evidence type="ECO:0008006" key="4">
    <source>
        <dbReference type="Google" id="ProtNLM"/>
    </source>
</evidence>
<evidence type="ECO:0000313" key="2">
    <source>
        <dbReference type="EMBL" id="KDO22951.1"/>
    </source>
</evidence>
<dbReference type="Gene3D" id="2.60.120.920">
    <property type="match status" value="1"/>
</dbReference>
<organism evidence="2 3">
    <name type="scientific">Saprolegnia parasitica (strain CBS 223.65)</name>
    <dbReference type="NCBI Taxonomy" id="695850"/>
    <lineage>
        <taxon>Eukaryota</taxon>
        <taxon>Sar</taxon>
        <taxon>Stramenopiles</taxon>
        <taxon>Oomycota</taxon>
        <taxon>Saprolegniomycetes</taxon>
        <taxon>Saprolegniales</taxon>
        <taxon>Saprolegniaceae</taxon>
        <taxon>Saprolegnia</taxon>
    </lineage>
</organism>
<dbReference type="EMBL" id="KK583260">
    <property type="protein sequence ID" value="KDO22951.1"/>
    <property type="molecule type" value="Genomic_DNA"/>
</dbReference>
<gene>
    <name evidence="2" type="ORF">SPRG_11797</name>
</gene>
<dbReference type="InterPro" id="IPR043136">
    <property type="entry name" value="B30.2/SPRY_sf"/>
</dbReference>
<dbReference type="SUPFAM" id="SSF49899">
    <property type="entry name" value="Concanavalin A-like lectins/glucanases"/>
    <property type="match status" value="1"/>
</dbReference>